<dbReference type="InterPro" id="IPR050570">
    <property type="entry name" value="Cell_wall_metabolism_enzyme"/>
</dbReference>
<dbReference type="CDD" id="cd12797">
    <property type="entry name" value="M23_peptidase"/>
    <property type="match status" value="1"/>
</dbReference>
<evidence type="ECO:0000256" key="9">
    <source>
        <dbReference type="SAM" id="Phobius"/>
    </source>
</evidence>
<proteinExistence type="predicted"/>
<keyword evidence="5" id="KW-0378">Hydrolase</keyword>
<evidence type="ECO:0000259" key="11">
    <source>
        <dbReference type="Pfam" id="PF19425"/>
    </source>
</evidence>
<keyword evidence="3" id="KW-0645">Protease</keyword>
<evidence type="ECO:0000256" key="8">
    <source>
        <dbReference type="SAM" id="MobiDB-lite"/>
    </source>
</evidence>
<accession>A0A7S8C439</accession>
<evidence type="ECO:0000256" key="2">
    <source>
        <dbReference type="ARBA" id="ARBA00004196"/>
    </source>
</evidence>
<dbReference type="Pfam" id="PF01551">
    <property type="entry name" value="Peptidase_M23"/>
    <property type="match status" value="1"/>
</dbReference>
<dbReference type="KEGG" id="kmn:HW532_10285"/>
<comment type="subcellular location">
    <subcellularLocation>
        <location evidence="2">Cell envelope</location>
    </subcellularLocation>
</comment>
<dbReference type="Pfam" id="PF19425">
    <property type="entry name" value="Csd3_N2"/>
    <property type="match status" value="1"/>
</dbReference>
<evidence type="ECO:0000256" key="1">
    <source>
        <dbReference type="ARBA" id="ARBA00001947"/>
    </source>
</evidence>
<dbReference type="Proteomes" id="UP000593594">
    <property type="component" value="Chromosome"/>
</dbReference>
<dbReference type="Gene3D" id="3.10.450.350">
    <property type="match status" value="1"/>
</dbReference>
<gene>
    <name evidence="12" type="ORF">HW532_10285</name>
</gene>
<protein>
    <submittedName>
        <fullName evidence="12">Peptidoglycan DD-metalloendopeptidase family protein</fullName>
    </submittedName>
</protein>
<sequence length="581" mass="63008">MFDRFDTTGREETYDGSYDAFGDDDGAIYIEELAVDHHNPFETEQPRHHRWLITTCIAGLAGSFVVGGALLGLFGQIFPDRVGGRPSLQQSASTGKGDFVGAQLTNAGKTGSGSAELPYKRVPVAYAPGQDGTSTRARSYALSSAAGYPDVTDNFLPYGNGPKQRPEVKPVQTASLSPGNVTTVTKSTPPDPTEETFVVEPGDSLLDHLTDFGITADAAQAMATAVELVYPAKSLTDAQDFSVTIDHRPDFYGQFVPYPTRLSFAPADGEEIVVEADHRGRYVARIETDGDARARLASLPYQRVKARIASSLYSTAKNEGVPEPVIAEVMRVHSFEVDFQREIKEGDSFDLFFGEPLDGKSKRKVLLYSALSLNDKLHGYYRFTTPDDGTTDYYDENGKSVRKALMRTPISGARITSGFGLRKHPILGYNKMHAGVDFAAARGTPIKAAGDGVIEIAGRVGSYGNYVRIRHPNSYKTAYAHMQRVARGITPGTKVRQGQVIGYVGTTGRSTGPHLHYEVLVDDKRVNPLKIQLADGRKLKGEMLAKFKAHKARIDAMMQAAPVATQVAQAPSAAESDLSSQ</sequence>
<dbReference type="EMBL" id="CP058214">
    <property type="protein sequence ID" value="QPC43040.1"/>
    <property type="molecule type" value="Genomic_DNA"/>
</dbReference>
<name>A0A7S8C439_9HYPH</name>
<evidence type="ECO:0000256" key="6">
    <source>
        <dbReference type="ARBA" id="ARBA00022833"/>
    </source>
</evidence>
<dbReference type="Gene3D" id="2.70.70.10">
    <property type="entry name" value="Glucose Permease (Domain IIA)"/>
    <property type="match status" value="1"/>
</dbReference>
<evidence type="ECO:0000256" key="4">
    <source>
        <dbReference type="ARBA" id="ARBA00022723"/>
    </source>
</evidence>
<dbReference type="GO" id="GO:0046872">
    <property type="term" value="F:metal ion binding"/>
    <property type="evidence" value="ECO:0007669"/>
    <property type="project" value="UniProtKB-KW"/>
</dbReference>
<dbReference type="InterPro" id="IPR011055">
    <property type="entry name" value="Dup_hybrid_motif"/>
</dbReference>
<dbReference type="InterPro" id="IPR045834">
    <property type="entry name" value="Csd3_N2"/>
</dbReference>
<dbReference type="GO" id="GO:0004222">
    <property type="term" value="F:metalloendopeptidase activity"/>
    <property type="evidence" value="ECO:0007669"/>
    <property type="project" value="TreeGrafter"/>
</dbReference>
<dbReference type="RefSeq" id="WP_213164279.1">
    <property type="nucleotide sequence ID" value="NZ_CP058214.1"/>
</dbReference>
<feature type="domain" description="M23ase beta-sheet core" evidence="10">
    <location>
        <begin position="431"/>
        <end position="528"/>
    </location>
</feature>
<keyword evidence="13" id="KW-1185">Reference proteome</keyword>
<evidence type="ECO:0000256" key="3">
    <source>
        <dbReference type="ARBA" id="ARBA00022670"/>
    </source>
</evidence>
<keyword evidence="9" id="KW-0472">Membrane</keyword>
<dbReference type="InterPro" id="IPR016047">
    <property type="entry name" value="M23ase_b-sheet_dom"/>
</dbReference>
<evidence type="ECO:0000313" key="13">
    <source>
        <dbReference type="Proteomes" id="UP000593594"/>
    </source>
</evidence>
<organism evidence="12 13">
    <name type="scientific">Kaustia mangrovi</name>
    <dbReference type="NCBI Taxonomy" id="2593653"/>
    <lineage>
        <taxon>Bacteria</taxon>
        <taxon>Pseudomonadati</taxon>
        <taxon>Pseudomonadota</taxon>
        <taxon>Alphaproteobacteria</taxon>
        <taxon>Hyphomicrobiales</taxon>
        <taxon>Parvibaculaceae</taxon>
        <taxon>Kaustia</taxon>
    </lineage>
</organism>
<feature type="transmembrane region" description="Helical" evidence="9">
    <location>
        <begin position="51"/>
        <end position="78"/>
    </location>
</feature>
<evidence type="ECO:0000256" key="5">
    <source>
        <dbReference type="ARBA" id="ARBA00022801"/>
    </source>
</evidence>
<dbReference type="PANTHER" id="PTHR21666">
    <property type="entry name" value="PEPTIDASE-RELATED"/>
    <property type="match status" value="1"/>
</dbReference>
<dbReference type="AlphaFoldDB" id="A0A7S8C439"/>
<evidence type="ECO:0000313" key="12">
    <source>
        <dbReference type="EMBL" id="QPC43040.1"/>
    </source>
</evidence>
<keyword evidence="4" id="KW-0479">Metal-binding</keyword>
<keyword evidence="9" id="KW-0812">Transmembrane</keyword>
<dbReference type="PANTHER" id="PTHR21666:SF288">
    <property type="entry name" value="CELL DIVISION PROTEIN YTFB"/>
    <property type="match status" value="1"/>
</dbReference>
<evidence type="ECO:0000259" key="10">
    <source>
        <dbReference type="Pfam" id="PF01551"/>
    </source>
</evidence>
<feature type="region of interest" description="Disordered" evidence="8">
    <location>
        <begin position="164"/>
        <end position="193"/>
    </location>
</feature>
<comment type="cofactor">
    <cofactor evidence="1">
        <name>Zn(2+)</name>
        <dbReference type="ChEBI" id="CHEBI:29105"/>
    </cofactor>
</comment>
<evidence type="ECO:0000256" key="7">
    <source>
        <dbReference type="ARBA" id="ARBA00023049"/>
    </source>
</evidence>
<dbReference type="GO" id="GO:0006508">
    <property type="term" value="P:proteolysis"/>
    <property type="evidence" value="ECO:0007669"/>
    <property type="project" value="UniProtKB-KW"/>
</dbReference>
<keyword evidence="7" id="KW-0482">Metalloprotease</keyword>
<dbReference type="SUPFAM" id="SSF51261">
    <property type="entry name" value="Duplicated hybrid motif"/>
    <property type="match status" value="1"/>
</dbReference>
<keyword evidence="6" id="KW-0862">Zinc</keyword>
<reference evidence="12 13" key="1">
    <citation type="submission" date="2020-06" db="EMBL/GenBank/DDBJ databases">
        <title>Genome sequence of 2 isolates from Red Sea Mangroves.</title>
        <authorList>
            <person name="Sefrji F."/>
            <person name="Michoud G."/>
            <person name="Merlino G."/>
            <person name="Daffonchio D."/>
        </authorList>
    </citation>
    <scope>NUCLEOTIDE SEQUENCE [LARGE SCALE GENOMIC DNA]</scope>
    <source>
        <strain evidence="12 13">R1DC25</strain>
    </source>
</reference>
<keyword evidence="9" id="KW-1133">Transmembrane helix</keyword>
<feature type="domain" description="Csd3-like second N-terminal" evidence="11">
    <location>
        <begin position="302"/>
        <end position="419"/>
    </location>
</feature>
<dbReference type="GO" id="GO:0030313">
    <property type="term" value="C:cell envelope"/>
    <property type="evidence" value="ECO:0007669"/>
    <property type="project" value="UniProtKB-SubCell"/>
</dbReference>
<feature type="compositionally biased region" description="Polar residues" evidence="8">
    <location>
        <begin position="172"/>
        <end position="188"/>
    </location>
</feature>